<feature type="compositionally biased region" description="Low complexity" evidence="1">
    <location>
        <begin position="24"/>
        <end position="33"/>
    </location>
</feature>
<feature type="compositionally biased region" description="Basic and acidic residues" evidence="1">
    <location>
        <begin position="196"/>
        <end position="205"/>
    </location>
</feature>
<accession>D0LT86</accession>
<evidence type="ECO:0000313" key="3">
    <source>
        <dbReference type="Proteomes" id="UP000001880"/>
    </source>
</evidence>
<evidence type="ECO:0000256" key="1">
    <source>
        <dbReference type="SAM" id="MobiDB-lite"/>
    </source>
</evidence>
<feature type="compositionally biased region" description="Basic residues" evidence="1">
    <location>
        <begin position="43"/>
        <end position="52"/>
    </location>
</feature>
<dbReference type="Proteomes" id="UP000001880">
    <property type="component" value="Chromosome"/>
</dbReference>
<evidence type="ECO:0000313" key="2">
    <source>
        <dbReference type="EMBL" id="ACY19222.1"/>
    </source>
</evidence>
<dbReference type="KEGG" id="hoh:Hoch_6758"/>
<dbReference type="STRING" id="502025.Hoch_6758"/>
<keyword evidence="3" id="KW-1185">Reference proteome</keyword>
<gene>
    <name evidence="2" type="ordered locus">Hoch_6758</name>
</gene>
<feature type="region of interest" description="Disordered" evidence="1">
    <location>
        <begin position="182"/>
        <end position="211"/>
    </location>
</feature>
<reference evidence="2 3" key="1">
    <citation type="journal article" date="2010" name="Stand. Genomic Sci.">
        <title>Complete genome sequence of Haliangium ochraceum type strain (SMP-2).</title>
        <authorList>
            <consortium name="US DOE Joint Genome Institute (JGI-PGF)"/>
            <person name="Ivanova N."/>
            <person name="Daum C."/>
            <person name="Lang E."/>
            <person name="Abt B."/>
            <person name="Kopitz M."/>
            <person name="Saunders E."/>
            <person name="Lapidus A."/>
            <person name="Lucas S."/>
            <person name="Glavina Del Rio T."/>
            <person name="Nolan M."/>
            <person name="Tice H."/>
            <person name="Copeland A."/>
            <person name="Cheng J.F."/>
            <person name="Chen F."/>
            <person name="Bruce D."/>
            <person name="Goodwin L."/>
            <person name="Pitluck S."/>
            <person name="Mavromatis K."/>
            <person name="Pati A."/>
            <person name="Mikhailova N."/>
            <person name="Chen A."/>
            <person name="Palaniappan K."/>
            <person name="Land M."/>
            <person name="Hauser L."/>
            <person name="Chang Y.J."/>
            <person name="Jeffries C.D."/>
            <person name="Detter J.C."/>
            <person name="Brettin T."/>
            <person name="Rohde M."/>
            <person name="Goker M."/>
            <person name="Bristow J."/>
            <person name="Markowitz V."/>
            <person name="Eisen J.A."/>
            <person name="Hugenholtz P."/>
            <person name="Kyrpides N.C."/>
            <person name="Klenk H.P."/>
        </authorList>
    </citation>
    <scope>NUCLEOTIDE SEQUENCE [LARGE SCALE GENOMIC DNA]</scope>
    <source>
        <strain evidence="3">DSM 14365 / CIP 107738 / JCM 11303 / AJ 13395 / SMP-2</strain>
    </source>
</reference>
<feature type="compositionally biased region" description="Basic and acidic residues" evidence="1">
    <location>
        <begin position="1"/>
        <end position="10"/>
    </location>
</feature>
<dbReference type="EMBL" id="CP001804">
    <property type="protein sequence ID" value="ACY19222.1"/>
    <property type="molecule type" value="Genomic_DNA"/>
</dbReference>
<organism evidence="2 3">
    <name type="scientific">Haliangium ochraceum (strain DSM 14365 / JCM 11303 / SMP-2)</name>
    <dbReference type="NCBI Taxonomy" id="502025"/>
    <lineage>
        <taxon>Bacteria</taxon>
        <taxon>Pseudomonadati</taxon>
        <taxon>Myxococcota</taxon>
        <taxon>Polyangia</taxon>
        <taxon>Haliangiales</taxon>
        <taxon>Kofleriaceae</taxon>
        <taxon>Haliangium</taxon>
    </lineage>
</organism>
<feature type="compositionally biased region" description="Basic residues" evidence="1">
    <location>
        <begin position="11"/>
        <end position="21"/>
    </location>
</feature>
<protein>
    <submittedName>
        <fullName evidence="2">Uncharacterized protein</fullName>
    </submittedName>
</protein>
<sequence length="234" mass="25166">MPSARHDRTRPARAQRARARPGHTPGTAAQTPGHTPPAPAARTRARRPKAPTRPRAPGSAVDTDAADARGASGGEMPHAENSHIASAWPRRSRRAPPPASAAADKSAPLPAPCHMRQWLAARCSVAMLSAQGPSRTVARKAGHSGGMRSGIGFRDVLTATSPRLFLRGLFCWYKPPWAPARGHPADRTAQIQPRRTSSESRDMRGYQETGDLARTRRSSCLRYGSLVRTTSRSA</sequence>
<proteinExistence type="predicted"/>
<feature type="region of interest" description="Disordered" evidence="1">
    <location>
        <begin position="1"/>
        <end position="109"/>
    </location>
</feature>
<name>D0LT86_HALO1</name>
<dbReference type="HOGENOM" id="CLU_1183728_0_0_7"/>
<dbReference type="AlphaFoldDB" id="D0LT86"/>